<evidence type="ECO:0000259" key="1">
    <source>
        <dbReference type="SMART" id="SM00507"/>
    </source>
</evidence>
<accession>Q51836</accession>
<dbReference type="Gene3D" id="1.10.30.50">
    <property type="match status" value="1"/>
</dbReference>
<dbReference type="InterPro" id="IPR013467">
    <property type="entry name" value="HNH78-like"/>
</dbReference>
<dbReference type="InterPro" id="IPR003615">
    <property type="entry name" value="HNH_nuc"/>
</dbReference>
<dbReference type="Pfam" id="PF01844">
    <property type="entry name" value="HNH"/>
    <property type="match status" value="1"/>
</dbReference>
<organism evidence="2">
    <name type="scientific">Porphyromonas gingivalis</name>
    <name type="common">Bacteroides gingivalis</name>
    <dbReference type="NCBI Taxonomy" id="837"/>
    <lineage>
        <taxon>Bacteria</taxon>
        <taxon>Pseudomonadati</taxon>
        <taxon>Bacteroidota</taxon>
        <taxon>Bacteroidia</taxon>
        <taxon>Bacteroidales</taxon>
        <taxon>Porphyromonadaceae</taxon>
        <taxon>Porphyromonas</taxon>
    </lineage>
</organism>
<dbReference type="GO" id="GO:0008270">
    <property type="term" value="F:zinc ion binding"/>
    <property type="evidence" value="ECO:0007669"/>
    <property type="project" value="InterPro"/>
</dbReference>
<dbReference type="CDD" id="cd00085">
    <property type="entry name" value="HNHc"/>
    <property type="match status" value="1"/>
</dbReference>
<dbReference type="GO" id="GO:0003676">
    <property type="term" value="F:nucleic acid binding"/>
    <property type="evidence" value="ECO:0007669"/>
    <property type="project" value="InterPro"/>
</dbReference>
<proteinExistence type="predicted"/>
<sequence>MRKIIKGREPDAWLKYRCTPGAVYQRKPALADSLLLEQGYVCAYCEKRIDVQDLRVEHIKPRSQYPAQQLSYSNMVACCSGQSQGSAHCDCSKKDEEITLNLFTDALFLSISYKHDGTISSANKSWNDDINITLNLNCLSLKENRKLALEGLLEIIKKEDYSQGVLKRLKDRYEAKDKGHKFAEYRGIILYYIDKKLSP</sequence>
<feature type="domain" description="HNH nuclease" evidence="1">
    <location>
        <begin position="30"/>
        <end position="85"/>
    </location>
</feature>
<dbReference type="NCBIfam" id="TIGR02646">
    <property type="entry name" value="retron system putative HNH endonuclease"/>
    <property type="match status" value="1"/>
</dbReference>
<dbReference type="GO" id="GO:0004519">
    <property type="term" value="F:endonuclease activity"/>
    <property type="evidence" value="ECO:0007669"/>
    <property type="project" value="InterPro"/>
</dbReference>
<dbReference type="EMBL" id="X95938">
    <property type="protein sequence ID" value="CAA65181.1"/>
    <property type="molecule type" value="Genomic_DNA"/>
</dbReference>
<protein>
    <submittedName>
        <fullName evidence="2">Orf199 protein</fullName>
    </submittedName>
</protein>
<dbReference type="SMART" id="SM00507">
    <property type="entry name" value="HNHc"/>
    <property type="match status" value="1"/>
</dbReference>
<name>Q51836_PORGN</name>
<evidence type="ECO:0000313" key="2">
    <source>
        <dbReference type="EMBL" id="CAA65181.1"/>
    </source>
</evidence>
<reference evidence="2" key="1">
    <citation type="submission" date="1996-02" db="EMBL/GenBank/DDBJ databases">
        <title>Molecular analysis of PgaA an antigen from periodontopathogen Porphyromonas gingivalis.</title>
        <authorList>
            <person name="Rigg G.P."/>
            <person name="Roberts I.S."/>
        </authorList>
    </citation>
    <scope>NUCLEOTIDE SEQUENCE</scope>
    <source>
        <strain evidence="2">W83</strain>
    </source>
</reference>
<dbReference type="AlphaFoldDB" id="Q51836"/>
<dbReference type="InterPro" id="IPR002711">
    <property type="entry name" value="HNH"/>
</dbReference>
<gene>
    <name evidence="2" type="primary">orf199</name>
</gene>